<evidence type="ECO:0000313" key="9">
    <source>
        <dbReference type="Proteomes" id="UP000028878"/>
    </source>
</evidence>
<keyword evidence="4" id="KW-0804">Transcription</keyword>
<dbReference type="GO" id="GO:0000160">
    <property type="term" value="P:phosphorelay signal transduction system"/>
    <property type="evidence" value="ECO:0007669"/>
    <property type="project" value="InterPro"/>
</dbReference>
<dbReference type="InterPro" id="IPR058245">
    <property type="entry name" value="NreC/VraR/RcsB-like_REC"/>
</dbReference>
<evidence type="ECO:0000313" key="8">
    <source>
        <dbReference type="EMBL" id="CDN89068.1"/>
    </source>
</evidence>
<dbReference type="Pfam" id="PF00072">
    <property type="entry name" value="Response_reg"/>
    <property type="match status" value="1"/>
</dbReference>
<dbReference type="AlphaFoldDB" id="A0A1L1PGI4"/>
<evidence type="ECO:0000256" key="5">
    <source>
        <dbReference type="PROSITE-ProRule" id="PRU00169"/>
    </source>
</evidence>
<evidence type="ECO:0000259" key="6">
    <source>
        <dbReference type="PROSITE" id="PS50043"/>
    </source>
</evidence>
<dbReference type="PRINTS" id="PR00038">
    <property type="entry name" value="HTHLUXR"/>
</dbReference>
<dbReference type="InterPro" id="IPR000792">
    <property type="entry name" value="Tscrpt_reg_LuxR_C"/>
</dbReference>
<dbReference type="SUPFAM" id="SSF46894">
    <property type="entry name" value="C-terminal effector domain of the bipartite response regulators"/>
    <property type="match status" value="1"/>
</dbReference>
<organism evidence="8 9">
    <name type="scientific">Hydrogenophaga intermedia</name>
    <dbReference type="NCBI Taxonomy" id="65786"/>
    <lineage>
        <taxon>Bacteria</taxon>
        <taxon>Pseudomonadati</taxon>
        <taxon>Pseudomonadota</taxon>
        <taxon>Betaproteobacteria</taxon>
        <taxon>Burkholderiales</taxon>
        <taxon>Comamonadaceae</taxon>
        <taxon>Hydrogenophaga</taxon>
    </lineage>
</organism>
<sequence>MSDIYLVDDHAMLRDGLKAVLEDAGHRVVGESADPTGALAEIVRLSPSVVLLDLHLGLRSGFELLEQLVQRKAPARVIMLTMSAQPRHVAEAMRLGAFGYVLKGSPAREVLEAVEAVAAGRKHLGGPVAQLAVEGLTQGDDNNPLASLSVRERQVIQLVVQGHTSAAIGEQLHLSPKTVESYRSRLMAKLGVSDLPALVRLAIREGLISADDL</sequence>
<feature type="domain" description="HTH luxR-type" evidence="6">
    <location>
        <begin position="141"/>
        <end position="206"/>
    </location>
</feature>
<dbReference type="InterPro" id="IPR011006">
    <property type="entry name" value="CheY-like_superfamily"/>
</dbReference>
<dbReference type="CDD" id="cd17535">
    <property type="entry name" value="REC_NarL-like"/>
    <property type="match status" value="1"/>
</dbReference>
<gene>
    <name evidence="8" type="ORF">BN948_03505</name>
</gene>
<evidence type="ECO:0000256" key="3">
    <source>
        <dbReference type="ARBA" id="ARBA00023125"/>
    </source>
</evidence>
<dbReference type="InterPro" id="IPR036388">
    <property type="entry name" value="WH-like_DNA-bd_sf"/>
</dbReference>
<dbReference type="Gene3D" id="3.40.50.2300">
    <property type="match status" value="1"/>
</dbReference>
<dbReference type="PANTHER" id="PTHR43214">
    <property type="entry name" value="TWO-COMPONENT RESPONSE REGULATOR"/>
    <property type="match status" value="1"/>
</dbReference>
<name>A0A1L1PGI4_HYDIT</name>
<dbReference type="SMART" id="SM00448">
    <property type="entry name" value="REC"/>
    <property type="match status" value="1"/>
</dbReference>
<evidence type="ECO:0000256" key="1">
    <source>
        <dbReference type="ARBA" id="ARBA00022553"/>
    </source>
</evidence>
<dbReference type="GO" id="GO:0006355">
    <property type="term" value="P:regulation of DNA-templated transcription"/>
    <property type="evidence" value="ECO:0007669"/>
    <property type="project" value="InterPro"/>
</dbReference>
<keyword evidence="3" id="KW-0238">DNA-binding</keyword>
<keyword evidence="9" id="KW-1185">Reference proteome</keyword>
<dbReference type="EMBL" id="CCAE010000034">
    <property type="protein sequence ID" value="CDN89068.1"/>
    <property type="molecule type" value="Genomic_DNA"/>
</dbReference>
<evidence type="ECO:0000256" key="4">
    <source>
        <dbReference type="ARBA" id="ARBA00023163"/>
    </source>
</evidence>
<accession>A0A1L1PGI4</accession>
<dbReference type="PROSITE" id="PS50110">
    <property type="entry name" value="RESPONSE_REGULATORY"/>
    <property type="match status" value="1"/>
</dbReference>
<evidence type="ECO:0000259" key="7">
    <source>
        <dbReference type="PROSITE" id="PS50110"/>
    </source>
</evidence>
<dbReference type="PANTHER" id="PTHR43214:SF41">
    <property type="entry name" value="NITRATE_NITRITE RESPONSE REGULATOR PROTEIN NARP"/>
    <property type="match status" value="1"/>
</dbReference>
<feature type="domain" description="Response regulatory" evidence="7">
    <location>
        <begin position="3"/>
        <end position="118"/>
    </location>
</feature>
<dbReference type="PROSITE" id="PS50043">
    <property type="entry name" value="HTH_LUXR_2"/>
    <property type="match status" value="1"/>
</dbReference>
<dbReference type="GO" id="GO:0003677">
    <property type="term" value="F:DNA binding"/>
    <property type="evidence" value="ECO:0007669"/>
    <property type="project" value="UniProtKB-KW"/>
</dbReference>
<dbReference type="InterPro" id="IPR016032">
    <property type="entry name" value="Sig_transdc_resp-reg_C-effctor"/>
</dbReference>
<dbReference type="Pfam" id="PF00196">
    <property type="entry name" value="GerE"/>
    <property type="match status" value="1"/>
</dbReference>
<keyword evidence="2" id="KW-0805">Transcription regulation</keyword>
<dbReference type="Proteomes" id="UP000028878">
    <property type="component" value="Unassembled WGS sequence"/>
</dbReference>
<feature type="modified residue" description="4-aspartylphosphate" evidence="5">
    <location>
        <position position="53"/>
    </location>
</feature>
<proteinExistence type="predicted"/>
<dbReference type="CDD" id="cd06170">
    <property type="entry name" value="LuxR_C_like"/>
    <property type="match status" value="1"/>
</dbReference>
<dbReference type="RefSeq" id="WP_035622951.1">
    <property type="nucleotide sequence ID" value="NZ_CCAE010000034.1"/>
</dbReference>
<reference evidence="9" key="1">
    <citation type="submission" date="2014-11" db="EMBL/GenBank/DDBJ databases">
        <title>Draft genome sequence of Hydrogenophaga intermedia S1.</title>
        <authorList>
            <person name="Gan H.M."/>
            <person name="Chew T.H."/>
            <person name="Stolz A."/>
        </authorList>
    </citation>
    <scope>NUCLEOTIDE SEQUENCE [LARGE SCALE GENOMIC DNA]</scope>
    <source>
        <strain evidence="9">S1</strain>
    </source>
</reference>
<dbReference type="SUPFAM" id="SSF52172">
    <property type="entry name" value="CheY-like"/>
    <property type="match status" value="1"/>
</dbReference>
<evidence type="ECO:0000256" key="2">
    <source>
        <dbReference type="ARBA" id="ARBA00023015"/>
    </source>
</evidence>
<dbReference type="InterPro" id="IPR001789">
    <property type="entry name" value="Sig_transdc_resp-reg_receiver"/>
</dbReference>
<protein>
    <submittedName>
        <fullName evidence="8">Two component transcriptional regulator, LuxR family</fullName>
    </submittedName>
</protein>
<dbReference type="InterPro" id="IPR039420">
    <property type="entry name" value="WalR-like"/>
</dbReference>
<keyword evidence="1 5" id="KW-0597">Phosphoprotein</keyword>
<dbReference type="PROSITE" id="PS00622">
    <property type="entry name" value="HTH_LUXR_1"/>
    <property type="match status" value="1"/>
</dbReference>
<dbReference type="Gene3D" id="1.10.10.10">
    <property type="entry name" value="Winged helix-like DNA-binding domain superfamily/Winged helix DNA-binding domain"/>
    <property type="match status" value="1"/>
</dbReference>
<dbReference type="SMART" id="SM00421">
    <property type="entry name" value="HTH_LUXR"/>
    <property type="match status" value="1"/>
</dbReference>